<dbReference type="GO" id="GO:0042273">
    <property type="term" value="P:ribosomal large subunit biogenesis"/>
    <property type="evidence" value="ECO:0007669"/>
    <property type="project" value="TreeGrafter"/>
</dbReference>
<keyword evidence="3" id="KW-0539">Nucleus</keyword>
<feature type="compositionally biased region" description="Basic and acidic residues" evidence="4">
    <location>
        <begin position="62"/>
        <end position="80"/>
    </location>
</feature>
<comment type="similarity">
    <text evidence="2">Belongs to the NOC2 family.</text>
</comment>
<protein>
    <recommendedName>
        <fullName evidence="7">Nucleolar complex protein 2</fullName>
    </recommendedName>
</protein>
<dbReference type="InParanoid" id="A0A0D0B761"/>
<evidence type="ECO:0000313" key="5">
    <source>
        <dbReference type="EMBL" id="KIK45654.1"/>
    </source>
</evidence>
<feature type="region of interest" description="Disordered" evidence="4">
    <location>
        <begin position="1"/>
        <end position="118"/>
    </location>
</feature>
<evidence type="ECO:0008006" key="7">
    <source>
        <dbReference type="Google" id="ProtNLM"/>
    </source>
</evidence>
<comment type="subcellular location">
    <subcellularLocation>
        <location evidence="1">Nucleus</location>
    </subcellularLocation>
</comment>
<dbReference type="Proteomes" id="UP000054485">
    <property type="component" value="Unassembled WGS sequence"/>
</dbReference>
<dbReference type="EMBL" id="KN835169">
    <property type="protein sequence ID" value="KIK45654.1"/>
    <property type="molecule type" value="Genomic_DNA"/>
</dbReference>
<dbReference type="InterPro" id="IPR005343">
    <property type="entry name" value="Noc2"/>
</dbReference>
<dbReference type="GO" id="GO:0030691">
    <property type="term" value="C:Noc2p-Noc3p complex"/>
    <property type="evidence" value="ECO:0007669"/>
    <property type="project" value="TreeGrafter"/>
</dbReference>
<accession>A0A0D0B761</accession>
<dbReference type="Pfam" id="PF03715">
    <property type="entry name" value="Noc2"/>
    <property type="match status" value="1"/>
</dbReference>
<evidence type="ECO:0000256" key="1">
    <source>
        <dbReference type="ARBA" id="ARBA00004123"/>
    </source>
</evidence>
<dbReference type="AlphaFoldDB" id="A0A0D0B761"/>
<evidence type="ECO:0000256" key="4">
    <source>
        <dbReference type="SAM" id="MobiDB-lite"/>
    </source>
</evidence>
<dbReference type="PANTHER" id="PTHR12687:SF4">
    <property type="entry name" value="NUCLEOLAR COMPLEX PROTEIN 2 HOMOLOG"/>
    <property type="match status" value="1"/>
</dbReference>
<dbReference type="PANTHER" id="PTHR12687">
    <property type="entry name" value="NUCLEOLAR COMPLEX 2 AND RAD4-RELATED"/>
    <property type="match status" value="1"/>
</dbReference>
<dbReference type="GO" id="GO:0005730">
    <property type="term" value="C:nucleolus"/>
    <property type="evidence" value="ECO:0007669"/>
    <property type="project" value="TreeGrafter"/>
</dbReference>
<dbReference type="FunCoup" id="A0A0D0B761">
    <property type="interactions" value="489"/>
</dbReference>
<dbReference type="OrthoDB" id="10266662at2759"/>
<gene>
    <name evidence="5" type="ORF">CY34DRAFT_500553</name>
</gene>
<feature type="compositionally biased region" description="Acidic residues" evidence="4">
    <location>
        <begin position="51"/>
        <end position="61"/>
    </location>
</feature>
<reference evidence="5 6" key="1">
    <citation type="submission" date="2014-04" db="EMBL/GenBank/DDBJ databases">
        <authorList>
            <consortium name="DOE Joint Genome Institute"/>
            <person name="Kuo A."/>
            <person name="Ruytinx J."/>
            <person name="Rineau F."/>
            <person name="Colpaert J."/>
            <person name="Kohler A."/>
            <person name="Nagy L.G."/>
            <person name="Floudas D."/>
            <person name="Copeland A."/>
            <person name="Barry K.W."/>
            <person name="Cichocki N."/>
            <person name="Veneault-Fourrey C."/>
            <person name="LaButti K."/>
            <person name="Lindquist E.A."/>
            <person name="Lipzen A."/>
            <person name="Lundell T."/>
            <person name="Morin E."/>
            <person name="Murat C."/>
            <person name="Sun H."/>
            <person name="Tunlid A."/>
            <person name="Henrissat B."/>
            <person name="Grigoriev I.V."/>
            <person name="Hibbett D.S."/>
            <person name="Martin F."/>
            <person name="Nordberg H.P."/>
            <person name="Cantor M.N."/>
            <person name="Hua S.X."/>
        </authorList>
    </citation>
    <scope>NUCLEOTIDE SEQUENCE [LARGE SCALE GENOMIC DNA]</scope>
    <source>
        <strain evidence="5 6">UH-Slu-Lm8-n1</strain>
    </source>
</reference>
<sequence>MGKAAKSSRKFAASGKLKQAIQSRKKHQQMQKKIQGRRGAHGKGKQQAVTEADDSERDDEEKEVKGVSKKAGKDAKKMTVEDLLGANFMEDDNDAEEDEDDAEGDGLDTDEDEEDVADDQSFASVDDLEDHGPSHMLELAQLAEKDPEFYKYLQENDRELLEFTTTQDGGDEMDDEDDVMDEGDNEEEIAEELPVLTTDVLKTWQKALLEHRSLRALRKLLIAFRSAVHMNEDDQVLLWRIDNAAVYTKLVTTSLRYTPIVLAHHLPYKILPNGKFKQPSQSAKQKALQKLTLSYFNNVVHLIPQLTDPETLRLALTESAKILPYVVSSRKAVKTYLKASPNLLCSYLKSLSQRCLPSVLPFPFSVRLSMRLTPTQKCLELWSTGEDDVRIAAFLAIRRLASSTDDSIVDLVLKSTYLALVRACKSTSTYRLPSITLMKNSACELFCVDHGATYPHAFGYIRQLAILLRGGMKTKTKEAYKQVYNWQYAHCVDFWALVLGRACDAHAEAERGGQESELRPLIYPLVQVSLGAIKLISNSRSYPFHLHIARSMLHLTRHTRIYVPLTPYLLPIISSTLTASGKPKSSTLRPLDMETHIRAPAQYVKTRVYAAGLVEETVFLLAEWLGSGPVHGSVAFPELIVPITVTLRRTLKNCKELGKEAGMVKGLLERVEDCAKWIDQSRSGINFGPGKMDEVEQWEANVGIEESPLGKYLKVQRKSREKRKRMIDKANKGEDEILED</sequence>
<name>A0A0D0B761_9AGAM</name>
<reference evidence="6" key="2">
    <citation type="submission" date="2015-01" db="EMBL/GenBank/DDBJ databases">
        <title>Evolutionary Origins and Diversification of the Mycorrhizal Mutualists.</title>
        <authorList>
            <consortium name="DOE Joint Genome Institute"/>
            <consortium name="Mycorrhizal Genomics Consortium"/>
            <person name="Kohler A."/>
            <person name="Kuo A."/>
            <person name="Nagy L.G."/>
            <person name="Floudas D."/>
            <person name="Copeland A."/>
            <person name="Barry K.W."/>
            <person name="Cichocki N."/>
            <person name="Veneault-Fourrey C."/>
            <person name="LaButti K."/>
            <person name="Lindquist E.A."/>
            <person name="Lipzen A."/>
            <person name="Lundell T."/>
            <person name="Morin E."/>
            <person name="Murat C."/>
            <person name="Riley R."/>
            <person name="Ohm R."/>
            <person name="Sun H."/>
            <person name="Tunlid A."/>
            <person name="Henrissat B."/>
            <person name="Grigoriev I.V."/>
            <person name="Hibbett D.S."/>
            <person name="Martin F."/>
        </authorList>
    </citation>
    <scope>NUCLEOTIDE SEQUENCE [LARGE SCALE GENOMIC DNA]</scope>
    <source>
        <strain evidence="6">UH-Slu-Lm8-n1</strain>
    </source>
</reference>
<evidence type="ECO:0000256" key="2">
    <source>
        <dbReference type="ARBA" id="ARBA00005907"/>
    </source>
</evidence>
<dbReference type="GO" id="GO:0030690">
    <property type="term" value="C:Noc1p-Noc2p complex"/>
    <property type="evidence" value="ECO:0007669"/>
    <property type="project" value="TreeGrafter"/>
</dbReference>
<feature type="compositionally biased region" description="Basic residues" evidence="4">
    <location>
        <begin position="23"/>
        <end position="44"/>
    </location>
</feature>
<dbReference type="STRING" id="930992.A0A0D0B761"/>
<dbReference type="GO" id="GO:0005654">
    <property type="term" value="C:nucleoplasm"/>
    <property type="evidence" value="ECO:0007669"/>
    <property type="project" value="TreeGrafter"/>
</dbReference>
<evidence type="ECO:0000256" key="3">
    <source>
        <dbReference type="ARBA" id="ARBA00023242"/>
    </source>
</evidence>
<proteinExistence type="inferred from homology"/>
<dbReference type="HOGENOM" id="CLU_011272_0_0_1"/>
<feature type="compositionally biased region" description="Acidic residues" evidence="4">
    <location>
        <begin position="89"/>
        <end position="118"/>
    </location>
</feature>
<feature type="compositionally biased region" description="Low complexity" evidence="4">
    <location>
        <begin position="1"/>
        <end position="16"/>
    </location>
</feature>
<keyword evidence="6" id="KW-1185">Reference proteome</keyword>
<organism evidence="5 6">
    <name type="scientific">Suillus luteus UH-Slu-Lm8-n1</name>
    <dbReference type="NCBI Taxonomy" id="930992"/>
    <lineage>
        <taxon>Eukaryota</taxon>
        <taxon>Fungi</taxon>
        <taxon>Dikarya</taxon>
        <taxon>Basidiomycota</taxon>
        <taxon>Agaricomycotina</taxon>
        <taxon>Agaricomycetes</taxon>
        <taxon>Agaricomycetidae</taxon>
        <taxon>Boletales</taxon>
        <taxon>Suillineae</taxon>
        <taxon>Suillaceae</taxon>
        <taxon>Suillus</taxon>
    </lineage>
</organism>
<evidence type="ECO:0000313" key="6">
    <source>
        <dbReference type="Proteomes" id="UP000054485"/>
    </source>
</evidence>